<feature type="region of interest" description="Disordered" evidence="1">
    <location>
        <begin position="1"/>
        <end position="90"/>
    </location>
</feature>
<dbReference type="EMBL" id="MTKT01005813">
    <property type="protein sequence ID" value="OWM64328.1"/>
    <property type="molecule type" value="Genomic_DNA"/>
</dbReference>
<protein>
    <submittedName>
        <fullName evidence="2">Uncharacterized protein</fullName>
    </submittedName>
</protein>
<dbReference type="Proteomes" id="UP000233551">
    <property type="component" value="Unassembled WGS sequence"/>
</dbReference>
<accession>A0A218VVS8</accession>
<dbReference type="EMBL" id="PGOL01000870">
    <property type="protein sequence ID" value="PKI63772.1"/>
    <property type="molecule type" value="Genomic_DNA"/>
</dbReference>
<feature type="region of interest" description="Disordered" evidence="1">
    <location>
        <begin position="133"/>
        <end position="154"/>
    </location>
</feature>
<evidence type="ECO:0000313" key="5">
    <source>
        <dbReference type="Proteomes" id="UP000233551"/>
    </source>
</evidence>
<organism evidence="2 4">
    <name type="scientific">Punica granatum</name>
    <name type="common">Pomegranate</name>
    <dbReference type="NCBI Taxonomy" id="22663"/>
    <lineage>
        <taxon>Eukaryota</taxon>
        <taxon>Viridiplantae</taxon>
        <taxon>Streptophyta</taxon>
        <taxon>Embryophyta</taxon>
        <taxon>Tracheophyta</taxon>
        <taxon>Spermatophyta</taxon>
        <taxon>Magnoliopsida</taxon>
        <taxon>eudicotyledons</taxon>
        <taxon>Gunneridae</taxon>
        <taxon>Pentapetalae</taxon>
        <taxon>rosids</taxon>
        <taxon>malvids</taxon>
        <taxon>Myrtales</taxon>
        <taxon>Lythraceae</taxon>
        <taxon>Punica</taxon>
    </lineage>
</organism>
<dbReference type="Proteomes" id="UP000197138">
    <property type="component" value="Unassembled WGS sequence"/>
</dbReference>
<evidence type="ECO:0000256" key="1">
    <source>
        <dbReference type="SAM" id="MobiDB-lite"/>
    </source>
</evidence>
<reference evidence="2" key="2">
    <citation type="submission" date="2017-06" db="EMBL/GenBank/DDBJ databases">
        <title>The pomegranate genome and the genomics of punicalagin biosynthesis.</title>
        <authorList>
            <person name="Xu C."/>
        </authorList>
    </citation>
    <scope>NUCLEOTIDE SEQUENCE [LARGE SCALE GENOMIC DNA]</scope>
    <source>
        <tissue evidence="2">Fresh leaf</tissue>
    </source>
</reference>
<evidence type="ECO:0000313" key="3">
    <source>
        <dbReference type="EMBL" id="PKI63772.1"/>
    </source>
</evidence>
<dbReference type="AlphaFoldDB" id="A0A218VVS8"/>
<evidence type="ECO:0000313" key="2">
    <source>
        <dbReference type="EMBL" id="OWM64328.1"/>
    </source>
</evidence>
<sequence>MRGWRPRPLLLGHQRPPWVPATSMERSKSPIDIASPSRSPTSSVDIGDLSGGVRVVDWRPQPPNQPGTPSRSSRSIRGLGPPINDPNPSTEIVGILREYRQPRWRGLGSPIGGPNPRINRGLESEFSINLQARRLPTPPPRSPIPTEDASDLGGGVGIADCQPRPLLPFRFSFYE</sequence>
<keyword evidence="5" id="KW-1185">Reference proteome</keyword>
<reference evidence="4" key="1">
    <citation type="journal article" date="2017" name="Plant J.">
        <title>The pomegranate (Punica granatum L.) genome and the genomics of punicalagin biosynthesis.</title>
        <authorList>
            <person name="Qin G."/>
            <person name="Xu C."/>
            <person name="Ming R."/>
            <person name="Tang H."/>
            <person name="Guyot R."/>
            <person name="Kramer E.M."/>
            <person name="Hu Y."/>
            <person name="Yi X."/>
            <person name="Qi Y."/>
            <person name="Xu X."/>
            <person name="Gao Z."/>
            <person name="Pan H."/>
            <person name="Jian J."/>
            <person name="Tian Y."/>
            <person name="Yue Z."/>
            <person name="Xu Y."/>
        </authorList>
    </citation>
    <scope>NUCLEOTIDE SEQUENCE [LARGE SCALE GENOMIC DNA]</scope>
    <source>
        <strain evidence="4">cv. Dabenzi</strain>
    </source>
</reference>
<evidence type="ECO:0000313" key="4">
    <source>
        <dbReference type="Proteomes" id="UP000197138"/>
    </source>
</evidence>
<name>A0A218VVS8_PUNGR</name>
<proteinExistence type="predicted"/>
<reference evidence="3 5" key="3">
    <citation type="submission" date="2017-11" db="EMBL/GenBank/DDBJ databases">
        <title>De-novo sequencing of pomegranate (Punica granatum L.) genome.</title>
        <authorList>
            <person name="Akparov Z."/>
            <person name="Amiraslanov A."/>
            <person name="Hajiyeva S."/>
            <person name="Abbasov M."/>
            <person name="Kaur K."/>
            <person name="Hamwieh A."/>
            <person name="Solovyev V."/>
            <person name="Salamov A."/>
            <person name="Braich B."/>
            <person name="Kosarev P."/>
            <person name="Mahmoud A."/>
            <person name="Hajiyev E."/>
            <person name="Babayeva S."/>
            <person name="Izzatullayeva V."/>
            <person name="Mammadov A."/>
            <person name="Mammadov A."/>
            <person name="Sharifova S."/>
            <person name="Ojaghi J."/>
            <person name="Eynullazada K."/>
            <person name="Bayramov B."/>
            <person name="Abdulazimova A."/>
            <person name="Shahmuradov I."/>
        </authorList>
    </citation>
    <scope>NUCLEOTIDE SEQUENCE [LARGE SCALE GENOMIC DNA]</scope>
    <source>
        <strain evidence="3">AG2017</strain>
        <strain evidence="5">cv. AG2017</strain>
        <tissue evidence="3">Leaf</tissue>
    </source>
</reference>
<comment type="caution">
    <text evidence="2">The sequence shown here is derived from an EMBL/GenBank/DDBJ whole genome shotgun (WGS) entry which is preliminary data.</text>
</comment>
<gene>
    <name evidence="2" type="ORF">CDL15_Pgr014118</name>
    <name evidence="3" type="ORF">CRG98_015842</name>
</gene>